<sequence>MQFLKLMLMVGVLGLGATHLLSHATSGKYAASSKSGFVPVVMPDGADFNEVLVIGPDCNTARGKRTRSLAAKLAEAGIPHRRTESIGFTNPSDIAGMMRLNEVMQQDAPIVLVRGQGKGNPSVEEVIALYRPSKR</sequence>
<evidence type="ECO:0000313" key="3">
    <source>
        <dbReference type="Proteomes" id="UP000217895"/>
    </source>
</evidence>
<dbReference type="AlphaFoldDB" id="A0A1Z4JCV8"/>
<feature type="signal peptide" evidence="1">
    <location>
        <begin position="1"/>
        <end position="24"/>
    </location>
</feature>
<keyword evidence="3" id="KW-1185">Reference proteome</keyword>
<dbReference type="Proteomes" id="UP000217895">
    <property type="component" value="Chromosome"/>
</dbReference>
<evidence type="ECO:0008006" key="4">
    <source>
        <dbReference type="Google" id="ProtNLM"/>
    </source>
</evidence>
<proteinExistence type="predicted"/>
<dbReference type="EMBL" id="AP018203">
    <property type="protein sequence ID" value="BAY54540.1"/>
    <property type="molecule type" value="Genomic_DNA"/>
</dbReference>
<feature type="chain" id="PRO_5012735179" description="LytR/CpsA/Psr regulator C-terminal domain-containing protein" evidence="1">
    <location>
        <begin position="25"/>
        <end position="135"/>
    </location>
</feature>
<gene>
    <name evidence="2" type="ORF">NIES2135_13570</name>
</gene>
<protein>
    <recommendedName>
        <fullName evidence="4">LytR/CpsA/Psr regulator C-terminal domain-containing protein</fullName>
    </recommendedName>
</protein>
<name>A0A1Z4JCV8_LEPBY</name>
<accession>A0A1Z4JCV8</accession>
<keyword evidence="1" id="KW-0732">Signal</keyword>
<organism evidence="2 3">
    <name type="scientific">Leptolyngbya boryana NIES-2135</name>
    <dbReference type="NCBI Taxonomy" id="1973484"/>
    <lineage>
        <taxon>Bacteria</taxon>
        <taxon>Bacillati</taxon>
        <taxon>Cyanobacteriota</taxon>
        <taxon>Cyanophyceae</taxon>
        <taxon>Leptolyngbyales</taxon>
        <taxon>Leptolyngbyaceae</taxon>
        <taxon>Leptolyngbya group</taxon>
        <taxon>Leptolyngbya</taxon>
    </lineage>
</organism>
<reference evidence="2 3" key="1">
    <citation type="submission" date="2017-06" db="EMBL/GenBank/DDBJ databases">
        <title>Genome sequencing of cyanobaciteial culture collection at National Institute for Environmental Studies (NIES).</title>
        <authorList>
            <person name="Hirose Y."/>
            <person name="Shimura Y."/>
            <person name="Fujisawa T."/>
            <person name="Nakamura Y."/>
            <person name="Kawachi M."/>
        </authorList>
    </citation>
    <scope>NUCLEOTIDE SEQUENCE [LARGE SCALE GENOMIC DNA]</scope>
    <source>
        <strain evidence="2 3">NIES-2135</strain>
    </source>
</reference>
<evidence type="ECO:0000256" key="1">
    <source>
        <dbReference type="SAM" id="SignalP"/>
    </source>
</evidence>
<evidence type="ECO:0000313" key="2">
    <source>
        <dbReference type="EMBL" id="BAY54540.1"/>
    </source>
</evidence>